<proteinExistence type="predicted"/>
<feature type="region of interest" description="Disordered" evidence="1">
    <location>
        <begin position="180"/>
        <end position="224"/>
    </location>
</feature>
<keyword evidence="2" id="KW-1133">Transmembrane helix</keyword>
<evidence type="ECO:0000313" key="4">
    <source>
        <dbReference type="Proteomes" id="UP001292094"/>
    </source>
</evidence>
<comment type="caution">
    <text evidence="3">The sequence shown here is derived from an EMBL/GenBank/DDBJ whole genome shotgun (WGS) entry which is preliminary data.</text>
</comment>
<reference evidence="3" key="1">
    <citation type="submission" date="2023-11" db="EMBL/GenBank/DDBJ databases">
        <title>Genome assemblies of two species of porcelain crab, Petrolisthes cinctipes and Petrolisthes manimaculis (Anomura: Porcellanidae).</title>
        <authorList>
            <person name="Angst P."/>
        </authorList>
    </citation>
    <scope>NUCLEOTIDE SEQUENCE</scope>
    <source>
        <strain evidence="3">PB745_02</strain>
        <tissue evidence="3">Gill</tissue>
    </source>
</reference>
<dbReference type="AlphaFoldDB" id="A0AAE1PZU2"/>
<feature type="transmembrane region" description="Helical" evidence="2">
    <location>
        <begin position="138"/>
        <end position="159"/>
    </location>
</feature>
<sequence length="261" mass="29037">MALSTTPEGEEEVAFWCPDGSRSNVFGITWSSNATTRSILFMVGYTWMKVLEVASDGDKRLVADRNCSSAFPYFPHLTMKVSCYKSNNNYRTRCLNNSCGQFYQCTTGVQPLQQNKKGLPTNILMSHLPSLDWNLRTLLSFGIGLVMVVALVTNVVSLVGYCRRRAKRVACLPPWPLSPHPPSESSTLPPHSTPPPPPVSINSNRVPLPPLPASPSSHQIQHQEGDSIQLPLVSPWMLPSTLHHRDKIYTRPPLPVPRNQQ</sequence>
<keyword evidence="4" id="KW-1185">Reference proteome</keyword>
<dbReference type="EMBL" id="JAWZYT010000927">
    <property type="protein sequence ID" value="KAK4317353.1"/>
    <property type="molecule type" value="Genomic_DNA"/>
</dbReference>
<accession>A0AAE1PZU2</accession>
<gene>
    <name evidence="3" type="ORF">Pmani_011561</name>
</gene>
<evidence type="ECO:0000256" key="2">
    <source>
        <dbReference type="SAM" id="Phobius"/>
    </source>
</evidence>
<name>A0AAE1PZU2_9EUCA</name>
<keyword evidence="2" id="KW-0472">Membrane</keyword>
<evidence type="ECO:0000256" key="1">
    <source>
        <dbReference type="SAM" id="MobiDB-lite"/>
    </source>
</evidence>
<organism evidence="3 4">
    <name type="scientific">Petrolisthes manimaculis</name>
    <dbReference type="NCBI Taxonomy" id="1843537"/>
    <lineage>
        <taxon>Eukaryota</taxon>
        <taxon>Metazoa</taxon>
        <taxon>Ecdysozoa</taxon>
        <taxon>Arthropoda</taxon>
        <taxon>Crustacea</taxon>
        <taxon>Multicrustacea</taxon>
        <taxon>Malacostraca</taxon>
        <taxon>Eumalacostraca</taxon>
        <taxon>Eucarida</taxon>
        <taxon>Decapoda</taxon>
        <taxon>Pleocyemata</taxon>
        <taxon>Anomura</taxon>
        <taxon>Galatheoidea</taxon>
        <taxon>Porcellanidae</taxon>
        <taxon>Petrolisthes</taxon>
    </lineage>
</organism>
<protein>
    <submittedName>
        <fullName evidence="3">Uncharacterized protein</fullName>
    </submittedName>
</protein>
<keyword evidence="2" id="KW-0812">Transmembrane</keyword>
<evidence type="ECO:0000313" key="3">
    <source>
        <dbReference type="EMBL" id="KAK4317353.1"/>
    </source>
</evidence>
<dbReference type="Proteomes" id="UP001292094">
    <property type="component" value="Unassembled WGS sequence"/>
</dbReference>